<evidence type="ECO:0000313" key="2">
    <source>
        <dbReference type="Proteomes" id="UP000887116"/>
    </source>
</evidence>
<accession>A0A8X6G173</accession>
<keyword evidence="1" id="KW-0067">ATP-binding</keyword>
<name>A0A8X6G173_TRICU</name>
<keyword evidence="2" id="KW-1185">Reference proteome</keyword>
<sequence>MDELFKNGSKSDEVLKTFFLNSPEKRRMKSYIESMAAYFSRNNNSKKLKSLCNSFQPTTDTIHDFTNMVCSQPPSKWTFKHLNRFHNNLTVLWVEIDRFLTEDVKNETQELYFEKRKMEFLNSLDRILMSSMQASGLSSVQMPSFYFSMMKAFVRNLENADNSTLQGISCLTRSTEVAIKDSTHKLLHSIPGAKFLSCGLLNKNISGFYSWISKSADLNKAFEKIANGSKNNESCGISWKWLLSIIDDFEALYTKLSQNVSEQEMEKSNKCLTNFKQSRLISSFQKHANVFKQAAKFLSTINKPTGHWKGVKEQIFEGISQHLPAFIKISDVIPEKSSFLPPSLELDESDSEEILRRASINFNWLLRHGLSYTSLRKKVCDDKDDPSVSTVFLRPAQMTLATRMKFNAYICHPNVIQHLLQQMNQTYIKYKVKEIQEKEFFSGQWLQELMSSSDILIDVGTDILSSMTEIQIHNIFDVLQLFTRTHVIQNIHKSLNQFILVLEPVFPGSSLIETLQQILDGLQAFKSLSQLTNFSFTYSVKNVFGDAVADVLLNELHIDAQLVSSFMESKINLNKAVLDKNSGQVSFCENSQDTSILCSLSLNERTAVSTEHLQDLVFQRFLLSFGSLGIEGVLKEAEVDAKEAEKTLEVLSSAPAVISRLTNHLETVTTVMHPEVKDLFKKLDQGVDWLATPEALSTGGQILCGKPLTSLSRRFMLLSPEETENKIEEKELLRLPTDFCRHGYKEIMKMRGGAILWGFLKPLFRGKILFAPKNYAPALTIISKVNETFNILE</sequence>
<evidence type="ECO:0000313" key="1">
    <source>
        <dbReference type="EMBL" id="GFQ93611.1"/>
    </source>
</evidence>
<comment type="caution">
    <text evidence="1">The sequence shown here is derived from an EMBL/GenBank/DDBJ whole genome shotgun (WGS) entry which is preliminary data.</text>
</comment>
<protein>
    <submittedName>
        <fullName evidence="1">ATP-binding cassette sub-family A member 1</fullName>
    </submittedName>
</protein>
<organism evidence="1 2">
    <name type="scientific">Trichonephila clavata</name>
    <name type="common">Joro spider</name>
    <name type="synonym">Nephila clavata</name>
    <dbReference type="NCBI Taxonomy" id="2740835"/>
    <lineage>
        <taxon>Eukaryota</taxon>
        <taxon>Metazoa</taxon>
        <taxon>Ecdysozoa</taxon>
        <taxon>Arthropoda</taxon>
        <taxon>Chelicerata</taxon>
        <taxon>Arachnida</taxon>
        <taxon>Araneae</taxon>
        <taxon>Araneomorphae</taxon>
        <taxon>Entelegynae</taxon>
        <taxon>Araneoidea</taxon>
        <taxon>Nephilidae</taxon>
        <taxon>Trichonephila</taxon>
    </lineage>
</organism>
<dbReference type="AlphaFoldDB" id="A0A8X6G173"/>
<feature type="non-terminal residue" evidence="1">
    <location>
        <position position="1"/>
    </location>
</feature>
<dbReference type="Proteomes" id="UP000887116">
    <property type="component" value="Unassembled WGS sequence"/>
</dbReference>
<gene>
    <name evidence="1" type="primary">ABCA1_2</name>
    <name evidence="1" type="ORF">TNCT_335231</name>
</gene>
<dbReference type="EMBL" id="BMAO01004290">
    <property type="protein sequence ID" value="GFQ93611.1"/>
    <property type="molecule type" value="Genomic_DNA"/>
</dbReference>
<dbReference type="GO" id="GO:0005524">
    <property type="term" value="F:ATP binding"/>
    <property type="evidence" value="ECO:0007669"/>
    <property type="project" value="UniProtKB-KW"/>
</dbReference>
<reference evidence="1" key="1">
    <citation type="submission" date="2020-07" db="EMBL/GenBank/DDBJ databases">
        <title>Multicomponent nature underlies the extraordinary mechanical properties of spider dragline silk.</title>
        <authorList>
            <person name="Kono N."/>
            <person name="Nakamura H."/>
            <person name="Mori M."/>
            <person name="Yoshida Y."/>
            <person name="Ohtoshi R."/>
            <person name="Malay A.D."/>
            <person name="Moran D.A.P."/>
            <person name="Tomita M."/>
            <person name="Numata K."/>
            <person name="Arakawa K."/>
        </authorList>
    </citation>
    <scope>NUCLEOTIDE SEQUENCE</scope>
</reference>
<keyword evidence="1" id="KW-0547">Nucleotide-binding</keyword>
<dbReference type="OrthoDB" id="6420277at2759"/>
<proteinExistence type="predicted"/>